<dbReference type="RefSeq" id="WP_228085511.1">
    <property type="nucleotide sequence ID" value="NZ_JACVHL010000002.1"/>
</dbReference>
<comment type="caution">
    <text evidence="1">The sequence shown here is derived from an EMBL/GenBank/DDBJ whole genome shotgun (WGS) entry which is preliminary data.</text>
</comment>
<accession>A0A9Q3U9R1</accession>
<proteinExistence type="predicted"/>
<gene>
    <name evidence="1" type="ORF">IB292_02185</name>
</gene>
<sequence>MFDYTKYEHLYVINPNGHFFCLEQEKCADPSKKWSLRDFIEQDFKVFLSYDAMIKAASAMHNIPEKDLIGTELIFRQENGEWGQCINGPLQKVVDEIEIKELGNITTLQYIAQYSE</sequence>
<organism evidence="1 2">
    <name type="scientific">Vibrio parahaemolyticus</name>
    <dbReference type="NCBI Taxonomy" id="670"/>
    <lineage>
        <taxon>Bacteria</taxon>
        <taxon>Pseudomonadati</taxon>
        <taxon>Pseudomonadota</taxon>
        <taxon>Gammaproteobacteria</taxon>
        <taxon>Vibrionales</taxon>
        <taxon>Vibrionaceae</taxon>
        <taxon>Vibrio</taxon>
    </lineage>
</organism>
<evidence type="ECO:0000313" key="1">
    <source>
        <dbReference type="EMBL" id="MCC3803837.1"/>
    </source>
</evidence>
<dbReference type="Proteomes" id="UP000726777">
    <property type="component" value="Unassembled WGS sequence"/>
</dbReference>
<dbReference type="AlphaFoldDB" id="A0A9Q3U9R1"/>
<reference evidence="1" key="1">
    <citation type="submission" date="2020-09" db="EMBL/GenBank/DDBJ databases">
        <title>Genome sequence of Vibrio parahaemolyticus isolates.</title>
        <authorList>
            <person name="Hammerl J.A."/>
            <person name="Strauch E."/>
        </authorList>
    </citation>
    <scope>NUCLEOTIDE SEQUENCE</scope>
    <source>
        <strain evidence="1">17-VB00146</strain>
    </source>
</reference>
<protein>
    <submittedName>
        <fullName evidence="1">Uncharacterized protein</fullName>
    </submittedName>
</protein>
<name>A0A9Q3U9R1_VIBPH</name>
<evidence type="ECO:0000313" key="2">
    <source>
        <dbReference type="Proteomes" id="UP000726777"/>
    </source>
</evidence>
<dbReference type="EMBL" id="JACVHL010000002">
    <property type="protein sequence ID" value="MCC3803837.1"/>
    <property type="molecule type" value="Genomic_DNA"/>
</dbReference>